<dbReference type="InterPro" id="IPR013108">
    <property type="entry name" value="Amidohydro_3"/>
</dbReference>
<dbReference type="SUPFAM" id="SSF51556">
    <property type="entry name" value="Metallo-dependent hydrolases"/>
    <property type="match status" value="1"/>
</dbReference>
<dbReference type="GO" id="GO:0016810">
    <property type="term" value="F:hydrolase activity, acting on carbon-nitrogen (but not peptide) bonds"/>
    <property type="evidence" value="ECO:0007669"/>
    <property type="project" value="InterPro"/>
</dbReference>
<dbReference type="Proteomes" id="UP000278886">
    <property type="component" value="Chromosome"/>
</dbReference>
<proteinExistence type="predicted"/>
<protein>
    <submittedName>
        <fullName evidence="2">Amidohydrolase</fullName>
    </submittedName>
</protein>
<dbReference type="Gene3D" id="3.10.310.70">
    <property type="match status" value="1"/>
</dbReference>
<dbReference type="AlphaFoldDB" id="A0A387B755"/>
<accession>A0A387B755</accession>
<feature type="domain" description="Amidohydrolase 3" evidence="1">
    <location>
        <begin position="46"/>
        <end position="484"/>
    </location>
</feature>
<dbReference type="InterPro" id="IPR032466">
    <property type="entry name" value="Metal_Hydrolase"/>
</dbReference>
<dbReference type="InterPro" id="IPR011059">
    <property type="entry name" value="Metal-dep_hydrolase_composite"/>
</dbReference>
<organism evidence="2 3">
    <name type="scientific">Protaetiibacter intestinalis</name>
    <dbReference type="NCBI Taxonomy" id="2419774"/>
    <lineage>
        <taxon>Bacteria</taxon>
        <taxon>Bacillati</taxon>
        <taxon>Actinomycetota</taxon>
        <taxon>Actinomycetes</taxon>
        <taxon>Micrococcales</taxon>
        <taxon>Microbacteriaceae</taxon>
        <taxon>Protaetiibacter</taxon>
    </lineage>
</organism>
<dbReference type="KEGG" id="lyd:D7I47_01335"/>
<gene>
    <name evidence="2" type="ORF">D7I47_01335</name>
</gene>
<dbReference type="PANTHER" id="PTHR22642">
    <property type="entry name" value="IMIDAZOLONEPROPIONASE"/>
    <property type="match status" value="1"/>
</dbReference>
<keyword evidence="2" id="KW-0378">Hydrolase</keyword>
<reference evidence="3" key="1">
    <citation type="submission" date="2018-09" db="EMBL/GenBank/DDBJ databases">
        <title>Genome sequencing of strain 2DFWR-13.</title>
        <authorList>
            <person name="Heo J."/>
            <person name="Kim S.-J."/>
            <person name="Kwon S.-W."/>
        </authorList>
    </citation>
    <scope>NUCLEOTIDE SEQUENCE [LARGE SCALE GENOMIC DNA]</scope>
    <source>
        <strain evidence="3">2DFWR-13</strain>
    </source>
</reference>
<dbReference type="Pfam" id="PF07969">
    <property type="entry name" value="Amidohydro_3"/>
    <property type="match status" value="1"/>
</dbReference>
<dbReference type="Gene3D" id="2.30.40.10">
    <property type="entry name" value="Urease, subunit C, domain 1"/>
    <property type="match status" value="1"/>
</dbReference>
<evidence type="ECO:0000313" key="2">
    <source>
        <dbReference type="EMBL" id="AYF97025.1"/>
    </source>
</evidence>
<sequence length="495" mass="51558">MTGLLLAGARVVGAEGTAREPVEVLLEGGRIAEIGPRVEAPGAERVELDGRYLMPGMWDGHVHLGQWAAVSRRLDLSAARSAAEAAALVRARVDAGWDASEVLLGYGFRDALWPDAPSAELLAAGDVAVALVSGDVHTVWSNTALLARLGLPDDAWWLNEQAAFDLNVRLSATDEATLDRWVADAVRAASARGVTGIVDLEMSDAVAAWERRISGGLRGVRVRAGVYPVDLAAVRARGLRTGDAIPGTGGLATVGWFKLFTDGALNSRTAWCVDEYPGGGRGLPSYADAELLAVAREALAAGLVPTIHAIGDRAVTQALDTFAALAVPASAALPPRIEHAQLLQPADAPRFAALGVHASVQPEHAMDDRDVADHHWAGRTGRAFAYRALLEAGAVLELGSDAPVAPLDPWATLAAAVTRSRDGRPPWHPEQALPLADALRASWGGVTGVAVGGPADLAVLDADPHAAELRTLPVHGTLVAGEWVSIPPRAPTPAG</sequence>
<dbReference type="RefSeq" id="WP_120761376.1">
    <property type="nucleotide sequence ID" value="NZ_CP032630.1"/>
</dbReference>
<evidence type="ECO:0000313" key="3">
    <source>
        <dbReference type="Proteomes" id="UP000278886"/>
    </source>
</evidence>
<dbReference type="EMBL" id="CP032630">
    <property type="protein sequence ID" value="AYF97025.1"/>
    <property type="molecule type" value="Genomic_DNA"/>
</dbReference>
<evidence type="ECO:0000259" key="1">
    <source>
        <dbReference type="Pfam" id="PF07969"/>
    </source>
</evidence>
<dbReference type="SUPFAM" id="SSF51338">
    <property type="entry name" value="Composite domain of metallo-dependent hydrolases"/>
    <property type="match status" value="1"/>
</dbReference>
<dbReference type="OrthoDB" id="3238066at2"/>
<dbReference type="Gene3D" id="3.20.20.140">
    <property type="entry name" value="Metal-dependent hydrolases"/>
    <property type="match status" value="1"/>
</dbReference>
<name>A0A387B755_9MICO</name>
<dbReference type="PANTHER" id="PTHR22642:SF2">
    <property type="entry name" value="PROTEIN LONG AFTER FAR-RED 3"/>
    <property type="match status" value="1"/>
</dbReference>
<keyword evidence="3" id="KW-1185">Reference proteome</keyword>